<proteinExistence type="predicted"/>
<organism evidence="3 4">
    <name type="scientific">Vibrio navarrensis</name>
    <dbReference type="NCBI Taxonomy" id="29495"/>
    <lineage>
        <taxon>Bacteria</taxon>
        <taxon>Pseudomonadati</taxon>
        <taxon>Pseudomonadota</taxon>
        <taxon>Gammaproteobacteria</taxon>
        <taxon>Vibrionales</taxon>
        <taxon>Vibrionaceae</taxon>
        <taxon>Vibrio</taxon>
    </lineage>
</organism>
<accession>A0A099LPG8</accession>
<dbReference type="RefSeq" id="WP_052079597.1">
    <property type="nucleotide sequence ID" value="NZ_CP061845.1"/>
</dbReference>
<protein>
    <recommendedName>
        <fullName evidence="2">Glycosyl transferase CAP10 domain-containing protein</fullName>
    </recommendedName>
</protein>
<dbReference type="GeneID" id="43681959"/>
<dbReference type="InterPro" id="IPR051091">
    <property type="entry name" value="O-Glucosyltr/Glycosyltrsf_90"/>
</dbReference>
<evidence type="ECO:0000259" key="2">
    <source>
        <dbReference type="SMART" id="SM00672"/>
    </source>
</evidence>
<gene>
    <name evidence="3" type="ORF">EA26_01870</name>
</gene>
<dbReference type="Proteomes" id="UP000029994">
    <property type="component" value="Unassembled WGS sequence"/>
</dbReference>
<keyword evidence="1" id="KW-0808">Transferase</keyword>
<name>A0A099LPG8_9VIBR</name>
<dbReference type="InterPro" id="IPR006598">
    <property type="entry name" value="CAP10"/>
</dbReference>
<dbReference type="AlphaFoldDB" id="A0A099LPG8"/>
<dbReference type="EMBL" id="JMCG01000001">
    <property type="protein sequence ID" value="KGK10123.1"/>
    <property type="molecule type" value="Genomic_DNA"/>
</dbReference>
<dbReference type="SMART" id="SM00672">
    <property type="entry name" value="CAP10"/>
    <property type="match status" value="1"/>
</dbReference>
<evidence type="ECO:0000313" key="3">
    <source>
        <dbReference type="EMBL" id="KGK10123.1"/>
    </source>
</evidence>
<feature type="domain" description="Glycosyl transferase CAP10" evidence="2">
    <location>
        <begin position="67"/>
        <end position="309"/>
    </location>
</feature>
<dbReference type="eggNOG" id="ENOG502Z7XI">
    <property type="taxonomic scope" value="Bacteria"/>
</dbReference>
<dbReference type="Pfam" id="PF05686">
    <property type="entry name" value="Glyco_transf_90"/>
    <property type="match status" value="1"/>
</dbReference>
<sequence>MSLKKLHYYSVHTLLRMLPNVLHRTYARTLLSQFDKMSYAEQSELMARVHYYCQLQHPFPLDHNSRVSVRHFRKTGGNTYFFDLRKIIKGFCPDLEFCFINGDVTHVPPTPCFVKSRPIEGNRSNSVLLKLNAVRHYQFVDDPLPFDKKKDNLVWRGDGFWSHREAFIEQYFQHPLCDISRCDYHKAHAASNMATFGPFMPIREQLKSKFIVSLEGKDVATNLKWILASNSVCIMPKPKFETWFMEGLLQPGVHYVEIRDDYQDLLEKLHYYLDHPEEAKQIAANANQWVAPFRNQQREHLLGLLVAMKYFMLSQQPQAFAIHQFNRA</sequence>
<evidence type="ECO:0000313" key="4">
    <source>
        <dbReference type="Proteomes" id="UP000029994"/>
    </source>
</evidence>
<comment type="caution">
    <text evidence="3">The sequence shown here is derived from an EMBL/GenBank/DDBJ whole genome shotgun (WGS) entry which is preliminary data.</text>
</comment>
<dbReference type="STRING" id="29495.EA26_01870"/>
<dbReference type="PANTHER" id="PTHR12203">
    <property type="entry name" value="KDEL LYS-ASP-GLU-LEU CONTAINING - RELATED"/>
    <property type="match status" value="1"/>
</dbReference>
<evidence type="ECO:0000256" key="1">
    <source>
        <dbReference type="ARBA" id="ARBA00022679"/>
    </source>
</evidence>
<keyword evidence="4" id="KW-1185">Reference proteome</keyword>
<dbReference type="PANTHER" id="PTHR12203:SF35">
    <property type="entry name" value="PROTEIN O-GLUCOSYLTRANSFERASE 1"/>
    <property type="match status" value="1"/>
</dbReference>
<dbReference type="GO" id="GO:0016740">
    <property type="term" value="F:transferase activity"/>
    <property type="evidence" value="ECO:0007669"/>
    <property type="project" value="UniProtKB-KW"/>
</dbReference>
<reference evidence="3 4" key="1">
    <citation type="submission" date="2014-04" db="EMBL/GenBank/DDBJ databases">
        <title>Genome sequencing of Vibrio navarrensis strains.</title>
        <authorList>
            <person name="Gladney L.M."/>
            <person name="Katz L.S."/>
            <person name="Marino-Ramirez L."/>
            <person name="Jordan I.K."/>
        </authorList>
    </citation>
    <scope>NUCLEOTIDE SEQUENCE [LARGE SCALE GENOMIC DNA]</scope>
    <source>
        <strain evidence="3 4">ATCC 51183</strain>
    </source>
</reference>